<evidence type="ECO:0000313" key="3">
    <source>
        <dbReference type="Proteomes" id="UP000635983"/>
    </source>
</evidence>
<accession>A0A917Q1I0</accession>
<dbReference type="Gene3D" id="3.30.720.110">
    <property type="match status" value="1"/>
</dbReference>
<dbReference type="AlphaFoldDB" id="A0A917Q1I0"/>
<reference evidence="2" key="1">
    <citation type="journal article" date="2014" name="Int. J. Syst. Evol. Microbiol.">
        <title>Complete genome sequence of Corynebacterium casei LMG S-19264T (=DSM 44701T), isolated from a smear-ripened cheese.</title>
        <authorList>
            <consortium name="US DOE Joint Genome Institute (JGI-PGF)"/>
            <person name="Walter F."/>
            <person name="Albersmeier A."/>
            <person name="Kalinowski J."/>
            <person name="Ruckert C."/>
        </authorList>
    </citation>
    <scope>NUCLEOTIDE SEQUENCE</scope>
    <source>
        <strain evidence="2">JCM 30078</strain>
    </source>
</reference>
<protein>
    <submittedName>
        <fullName evidence="2">Glyoxalase</fullName>
    </submittedName>
</protein>
<dbReference type="InterPro" id="IPR026275">
    <property type="entry name" value="Glyoxalase/dOase/EhpR"/>
</dbReference>
<keyword evidence="3" id="KW-1185">Reference proteome</keyword>
<proteinExistence type="predicted"/>
<dbReference type="InterPro" id="IPR037523">
    <property type="entry name" value="VOC_core"/>
</dbReference>
<dbReference type="PIRSF" id="PIRSF039020">
    <property type="entry name" value="EhpR"/>
    <property type="match status" value="1"/>
</dbReference>
<organism evidence="2 3">
    <name type="scientific">Pseudomonas matsuisoli</name>
    <dbReference type="NCBI Taxonomy" id="1515666"/>
    <lineage>
        <taxon>Bacteria</taxon>
        <taxon>Pseudomonadati</taxon>
        <taxon>Pseudomonadota</taxon>
        <taxon>Gammaproteobacteria</taxon>
        <taxon>Pseudomonadales</taxon>
        <taxon>Pseudomonadaceae</taxon>
        <taxon>Pseudomonas</taxon>
    </lineage>
</organism>
<evidence type="ECO:0000313" key="2">
    <source>
        <dbReference type="EMBL" id="GGK06364.1"/>
    </source>
</evidence>
<feature type="domain" description="VOC" evidence="1">
    <location>
        <begin position="1"/>
        <end position="120"/>
    </location>
</feature>
<dbReference type="Gene3D" id="3.30.720.120">
    <property type="match status" value="1"/>
</dbReference>
<name>A0A917Q1I0_9PSED</name>
<comment type="caution">
    <text evidence="2">The sequence shown here is derived from an EMBL/GenBank/DDBJ whole genome shotgun (WGS) entry which is preliminary data.</text>
</comment>
<evidence type="ECO:0000259" key="1">
    <source>
        <dbReference type="PROSITE" id="PS51819"/>
    </source>
</evidence>
<reference evidence="2" key="2">
    <citation type="submission" date="2020-09" db="EMBL/GenBank/DDBJ databases">
        <authorList>
            <person name="Sun Q."/>
            <person name="Ohkuma M."/>
        </authorList>
    </citation>
    <scope>NUCLEOTIDE SEQUENCE</scope>
    <source>
        <strain evidence="2">JCM 30078</strain>
    </source>
</reference>
<dbReference type="InterPro" id="IPR004360">
    <property type="entry name" value="Glyas_Fos-R_dOase_dom"/>
</dbReference>
<dbReference type="Proteomes" id="UP000635983">
    <property type="component" value="Unassembled WGS sequence"/>
</dbReference>
<dbReference type="RefSeq" id="WP_188985116.1">
    <property type="nucleotide sequence ID" value="NZ_BMPO01000009.1"/>
</dbReference>
<dbReference type="EMBL" id="BMPO01000009">
    <property type="protein sequence ID" value="GGK06364.1"/>
    <property type="molecule type" value="Genomic_DNA"/>
</dbReference>
<dbReference type="PROSITE" id="PS51819">
    <property type="entry name" value="VOC"/>
    <property type="match status" value="1"/>
</dbReference>
<dbReference type="SUPFAM" id="SSF54593">
    <property type="entry name" value="Glyoxalase/Bleomycin resistance protein/Dihydroxybiphenyl dioxygenase"/>
    <property type="match status" value="1"/>
</dbReference>
<dbReference type="Pfam" id="PF00903">
    <property type="entry name" value="Glyoxalase"/>
    <property type="match status" value="1"/>
</dbReference>
<dbReference type="InterPro" id="IPR029068">
    <property type="entry name" value="Glyas_Bleomycin-R_OHBP_Dase"/>
</dbReference>
<gene>
    <name evidence="2" type="ORF">GCM10009304_35570</name>
</gene>
<sequence length="123" mass="13746">MNHPNLLILYVADPATSCAFYKQLLQQEPSIEFPNFASFALGDRLHLGLWSEQAANFKSSGTGHRMEFGYIVESEADVEALYTRWQALSVEIEQPLARAVFGLTFVALDPDGHRLRVCMRGVG</sequence>